<feature type="region of interest" description="Disordered" evidence="3">
    <location>
        <begin position="940"/>
        <end position="960"/>
    </location>
</feature>
<evidence type="ECO:0000256" key="2">
    <source>
        <dbReference type="ARBA" id="ARBA00022801"/>
    </source>
</evidence>
<feature type="region of interest" description="Disordered" evidence="3">
    <location>
        <begin position="467"/>
        <end position="496"/>
    </location>
</feature>
<evidence type="ECO:0000259" key="4">
    <source>
        <dbReference type="SMART" id="SM00484"/>
    </source>
</evidence>
<dbReference type="InterPro" id="IPR041177">
    <property type="entry name" value="GEN1_C"/>
</dbReference>
<evidence type="ECO:0008006" key="8">
    <source>
        <dbReference type="Google" id="ProtNLM"/>
    </source>
</evidence>
<feature type="domain" description="XPG N-terminal" evidence="5">
    <location>
        <begin position="1"/>
        <end position="100"/>
    </location>
</feature>
<feature type="domain" description="XPG-I" evidence="4">
    <location>
        <begin position="113"/>
        <end position="193"/>
    </location>
</feature>
<dbReference type="PANTHER" id="PTHR11081:SF75">
    <property type="entry name" value="ENDONUCLEASE, PUTATIVE (AFU_ORTHOLOGUE AFUA_3G13260)-RELATED"/>
    <property type="match status" value="1"/>
</dbReference>
<dbReference type="InterPro" id="IPR006085">
    <property type="entry name" value="XPG_DNA_repair_N"/>
</dbReference>
<dbReference type="InterPro" id="IPR006086">
    <property type="entry name" value="XPG-I_dom"/>
</dbReference>
<evidence type="ECO:0000256" key="3">
    <source>
        <dbReference type="SAM" id="MobiDB-lite"/>
    </source>
</evidence>
<feature type="compositionally biased region" description="Basic residues" evidence="3">
    <location>
        <begin position="786"/>
        <end position="795"/>
    </location>
</feature>
<feature type="compositionally biased region" description="Basic and acidic residues" evidence="3">
    <location>
        <begin position="560"/>
        <end position="571"/>
    </location>
</feature>
<dbReference type="AlphaFoldDB" id="A0A9Q5N4E5"/>
<dbReference type="Gene3D" id="3.40.50.1010">
    <property type="entry name" value="5'-nuclease"/>
    <property type="match status" value="2"/>
</dbReference>
<feature type="compositionally biased region" description="Basic and acidic residues" evidence="3">
    <location>
        <begin position="735"/>
        <end position="745"/>
    </location>
</feature>
<dbReference type="GO" id="GO:0008821">
    <property type="term" value="F:crossover junction DNA endonuclease activity"/>
    <property type="evidence" value="ECO:0007669"/>
    <property type="project" value="InterPro"/>
</dbReference>
<dbReference type="Proteomes" id="UP000757232">
    <property type="component" value="Unassembled WGS sequence"/>
</dbReference>
<evidence type="ECO:0000313" key="6">
    <source>
        <dbReference type="EMBL" id="OCB87947.1"/>
    </source>
</evidence>
<feature type="region of interest" description="Disordered" evidence="3">
    <location>
        <begin position="368"/>
        <end position="398"/>
    </location>
</feature>
<dbReference type="CDD" id="cd09906">
    <property type="entry name" value="H3TH_YEN1"/>
    <property type="match status" value="1"/>
</dbReference>
<feature type="compositionally biased region" description="Polar residues" evidence="3">
    <location>
        <begin position="548"/>
        <end position="559"/>
    </location>
</feature>
<keyword evidence="7" id="KW-1185">Reference proteome</keyword>
<comment type="caution">
    <text evidence="6">The sequence shown here is derived from an EMBL/GenBank/DDBJ whole genome shotgun (WGS) entry which is preliminary data.</text>
</comment>
<dbReference type="CDD" id="cd09870">
    <property type="entry name" value="PIN_YEN1"/>
    <property type="match status" value="1"/>
</dbReference>
<evidence type="ECO:0000256" key="1">
    <source>
        <dbReference type="ARBA" id="ARBA00022722"/>
    </source>
</evidence>
<name>A0A9Q5N4E5_SANBA</name>
<dbReference type="InterPro" id="IPR037316">
    <property type="entry name" value="Yen1_H3TH"/>
</dbReference>
<feature type="compositionally biased region" description="Low complexity" evidence="3">
    <location>
        <begin position="796"/>
        <end position="809"/>
    </location>
</feature>
<dbReference type="GO" id="GO:0017108">
    <property type="term" value="F:5'-flap endonuclease activity"/>
    <property type="evidence" value="ECO:0007669"/>
    <property type="project" value="TreeGrafter"/>
</dbReference>
<feature type="compositionally biased region" description="Polar residues" evidence="3">
    <location>
        <begin position="912"/>
        <end position="924"/>
    </location>
</feature>
<keyword evidence="2" id="KW-0378">Hydrolase</keyword>
<protein>
    <recommendedName>
        <fullName evidence="8">XPG-I domain-containing protein</fullName>
    </recommendedName>
</protein>
<dbReference type="SUPFAM" id="SSF47807">
    <property type="entry name" value="5' to 3' exonuclease, C-terminal subdomain"/>
    <property type="match status" value="1"/>
</dbReference>
<dbReference type="EMBL" id="LNZH02000186">
    <property type="protein sequence ID" value="OCB87947.1"/>
    <property type="molecule type" value="Genomic_DNA"/>
</dbReference>
<evidence type="ECO:0000259" key="5">
    <source>
        <dbReference type="SMART" id="SM00485"/>
    </source>
</evidence>
<dbReference type="PANTHER" id="PTHR11081">
    <property type="entry name" value="FLAP ENDONUCLEASE FAMILY MEMBER"/>
    <property type="match status" value="1"/>
</dbReference>
<feature type="region of interest" description="Disordered" evidence="3">
    <location>
        <begin position="650"/>
        <end position="669"/>
    </location>
</feature>
<sequence>MGVPGLWDILRPAGKQRSLAELAVHDGFERNPGGRRGLRVGIDASIWFFHATYGREGENPELRTLFFRCARLMSRPFLPLFVFDGPHRPEQKRKKKVSGKDHWMVSGMQEIIEAFGFEWWCAPGEAEAELAYLNRIGVIDAIITDDVDSFLFGATTIIRNPGKMLSGNSAHPVKNSADRDDGEHTYTYSSSDILKHPEIALSQDGLILIALFRGGDYDPDGIEGCGTTVAHALARCGFGEKLLDAARELPRPRLQAFLDGWRNEIRSELRSNSRGFLNTKKLKLAKDLPDTFPNIDVLRLYTHPVTSERKDMRPEFLWDREPDLMKLAALCERKFEWGVREIIIKRFRTVMWAPIVLRIMRRAVLDADAGGPATPRKKKRMNEKDSAPGTPSKMITKHFSSLSMQDEDDTRRLIVGIHGKRHHTSTDGMAEYRLEVAPAQLARLTAAGVQGHRILPSQYRDEIDDEYGENIDNEDDDGNKRKTKKTGLKKLPPDPDSHLRVWMPACIVERVEPCMVAVYEERIAEKEREKEEKAVRKASRAAGIENPKSISKSKTSAKVETSKKGVTRRTEQEEEEEEELSTEEDFSHVFSISSKNKGKATGGGNSRSKCRALQSLASSRKEEEEEEEDEIPCPPLLITLTSKPAALAEATNGERLRKGKPTMSTRPPANIIKAQTSSSRGPSAALSKQKSLLDLLDECLPNSRVASSIESVSSPVKLNSQNKRARVPKPFPMSIEDKIGREVPRVPKCIPAPELANIKPTSSRQLSALKSDPDESSHSILSTPKKSPRKSKKHGSPSSRAQPARAQARLVLEDDMNSDAETITESESDRPVSPSPFRGKSKGKVELTRKTPSAGAFTSVSTALKSRGAPSFSQPKPTRTEIIEITSSSESELDMRPRAGVNSARTEPKMATGTTNANVSSGNVQRRVDSLFPVVKSMPVSKQKVLSGKPRMGSDKKRRPPIYGVDEVIEIL</sequence>
<feature type="compositionally biased region" description="Polar residues" evidence="3">
    <location>
        <begin position="759"/>
        <end position="768"/>
    </location>
</feature>
<proteinExistence type="predicted"/>
<dbReference type="SUPFAM" id="SSF88723">
    <property type="entry name" value="PIN domain-like"/>
    <property type="match status" value="1"/>
</dbReference>
<dbReference type="SMART" id="SM00485">
    <property type="entry name" value="XPGN"/>
    <property type="match status" value="1"/>
</dbReference>
<accession>A0A9Q5N4E5</accession>
<feature type="compositionally biased region" description="Low complexity" evidence="3">
    <location>
        <begin position="705"/>
        <end position="716"/>
    </location>
</feature>
<dbReference type="GO" id="GO:0006281">
    <property type="term" value="P:DNA repair"/>
    <property type="evidence" value="ECO:0007669"/>
    <property type="project" value="UniProtKB-ARBA"/>
</dbReference>
<feature type="compositionally biased region" description="Acidic residues" evidence="3">
    <location>
        <begin position="813"/>
        <end position="826"/>
    </location>
</feature>
<organism evidence="6 7">
    <name type="scientific">Sanghuangporus baumii</name>
    <name type="common">Phellinus baumii</name>
    <dbReference type="NCBI Taxonomy" id="108892"/>
    <lineage>
        <taxon>Eukaryota</taxon>
        <taxon>Fungi</taxon>
        <taxon>Dikarya</taxon>
        <taxon>Basidiomycota</taxon>
        <taxon>Agaricomycotina</taxon>
        <taxon>Agaricomycetes</taxon>
        <taxon>Hymenochaetales</taxon>
        <taxon>Hymenochaetaceae</taxon>
        <taxon>Sanghuangporus</taxon>
    </lineage>
</organism>
<keyword evidence="1" id="KW-0540">Nuclease</keyword>
<dbReference type="OrthoDB" id="2959108at2759"/>
<dbReference type="SMART" id="SM00484">
    <property type="entry name" value="XPGI"/>
    <property type="match status" value="1"/>
</dbReference>
<dbReference type="InterPro" id="IPR036279">
    <property type="entry name" value="5-3_exonuclease_C_sf"/>
</dbReference>
<feature type="region of interest" description="Disordered" evidence="3">
    <location>
        <begin position="527"/>
        <end position="638"/>
    </location>
</feature>
<reference evidence="6" key="1">
    <citation type="submission" date="2016-06" db="EMBL/GenBank/DDBJ databases">
        <title>Draft Genome sequence of the fungus Inonotus baumii.</title>
        <authorList>
            <person name="Zhu H."/>
            <person name="Lin W."/>
        </authorList>
    </citation>
    <scope>NUCLEOTIDE SEQUENCE</scope>
    <source>
        <strain evidence="6">821</strain>
    </source>
</reference>
<feature type="compositionally biased region" description="Acidic residues" evidence="3">
    <location>
        <begin position="572"/>
        <end position="584"/>
    </location>
</feature>
<evidence type="ECO:0000313" key="7">
    <source>
        <dbReference type="Proteomes" id="UP000757232"/>
    </source>
</evidence>
<feature type="region of interest" description="Disordered" evidence="3">
    <location>
        <begin position="705"/>
        <end position="924"/>
    </location>
</feature>
<dbReference type="Pfam" id="PF00867">
    <property type="entry name" value="XPG_I"/>
    <property type="match status" value="1"/>
</dbReference>
<dbReference type="Pfam" id="PF18380">
    <property type="entry name" value="GEN1_C"/>
    <property type="match status" value="1"/>
</dbReference>
<dbReference type="InterPro" id="IPR006084">
    <property type="entry name" value="XPG/Rad2"/>
</dbReference>
<gene>
    <name evidence="6" type="ORF">A7U60_g4904</name>
</gene>
<dbReference type="PRINTS" id="PR00853">
    <property type="entry name" value="XPGRADSUPER"/>
</dbReference>
<feature type="compositionally biased region" description="Acidic residues" evidence="3">
    <location>
        <begin position="467"/>
        <end position="477"/>
    </location>
</feature>
<dbReference type="InterPro" id="IPR029060">
    <property type="entry name" value="PIN-like_dom_sf"/>
</dbReference>